<proteinExistence type="predicted"/>
<evidence type="ECO:0000256" key="2">
    <source>
        <dbReference type="SAM" id="Phobius"/>
    </source>
</evidence>
<comment type="caution">
    <text evidence="3">The sequence shown here is derived from an EMBL/GenBank/DDBJ whole genome shotgun (WGS) entry which is preliminary data.</text>
</comment>
<gene>
    <name evidence="3" type="ORF">Rhe02_55690</name>
</gene>
<protein>
    <recommendedName>
        <fullName evidence="5">Phage tail tape measure protein</fullName>
    </recommendedName>
</protein>
<reference evidence="3" key="1">
    <citation type="submission" date="2021-01" db="EMBL/GenBank/DDBJ databases">
        <title>Whole genome shotgun sequence of Rhizocola hellebori NBRC 109834.</title>
        <authorList>
            <person name="Komaki H."/>
            <person name="Tamura T."/>
        </authorList>
    </citation>
    <scope>NUCLEOTIDE SEQUENCE</scope>
    <source>
        <strain evidence="3">NBRC 109834</strain>
    </source>
</reference>
<feature type="coiled-coil region" evidence="1">
    <location>
        <begin position="153"/>
        <end position="180"/>
    </location>
</feature>
<keyword evidence="2" id="KW-1133">Transmembrane helix</keyword>
<evidence type="ECO:0008006" key="5">
    <source>
        <dbReference type="Google" id="ProtNLM"/>
    </source>
</evidence>
<keyword evidence="2" id="KW-0472">Membrane</keyword>
<organism evidence="3 4">
    <name type="scientific">Rhizocola hellebori</name>
    <dbReference type="NCBI Taxonomy" id="1392758"/>
    <lineage>
        <taxon>Bacteria</taxon>
        <taxon>Bacillati</taxon>
        <taxon>Actinomycetota</taxon>
        <taxon>Actinomycetes</taxon>
        <taxon>Micromonosporales</taxon>
        <taxon>Micromonosporaceae</taxon>
        <taxon>Rhizocola</taxon>
    </lineage>
</organism>
<accession>A0A8J3QCI2</accession>
<keyword evidence="1" id="KW-0175">Coiled coil</keyword>
<keyword evidence="2" id="KW-0812">Transmembrane</keyword>
<feature type="transmembrane region" description="Helical" evidence="2">
    <location>
        <begin position="248"/>
        <end position="274"/>
    </location>
</feature>
<dbReference type="AlphaFoldDB" id="A0A8J3QCI2"/>
<name>A0A8J3QCI2_9ACTN</name>
<feature type="transmembrane region" description="Helical" evidence="2">
    <location>
        <begin position="222"/>
        <end position="242"/>
    </location>
</feature>
<evidence type="ECO:0000256" key="1">
    <source>
        <dbReference type="SAM" id="Coils"/>
    </source>
</evidence>
<dbReference type="RefSeq" id="WP_203911291.1">
    <property type="nucleotide sequence ID" value="NZ_BONY01000037.1"/>
</dbReference>
<sequence>MGNTVTLTMAGDSAKLEKAFADTTSSATKMESSVKSSGAGMENAFGKLNSSALFLTDGISGLGDSVHTLTNLNREGADRADAFARAQVDVSQAAQDLDQALGDARQATLDLNQAQRDGAQAAIDVEQALLDSDTAAVAYAEAVKEFGKTSVEARQASIDMKQAQADLAQAQLDAKQATEDGNQALLDNTQAAIDAKGAQISLNEAHRNAVAPNQITVWTDRLSALAPIVFSAIGVMQGFTAATWSLNFAWLASPITWIVVGIGILIAAIVLIATKTTWFQDIWRVTWTWIKSTASDVWAYITSLPQKLGDSFSKIGSFITAPFRAAFNYVSDAWNGTIGKLSWSVPNWIPGIGGNTISAPKLPKFHTGGVMPGAPGSEGLAILQAGERISPVGSDGRMVLELRASGGRLSDLLVEILVDAIDARGGDPVVVLGRGNA</sequence>
<evidence type="ECO:0000313" key="3">
    <source>
        <dbReference type="EMBL" id="GIH07502.1"/>
    </source>
</evidence>
<dbReference type="Proteomes" id="UP000612899">
    <property type="component" value="Unassembled WGS sequence"/>
</dbReference>
<keyword evidence="4" id="KW-1185">Reference proteome</keyword>
<dbReference type="EMBL" id="BONY01000037">
    <property type="protein sequence ID" value="GIH07502.1"/>
    <property type="molecule type" value="Genomic_DNA"/>
</dbReference>
<evidence type="ECO:0000313" key="4">
    <source>
        <dbReference type="Proteomes" id="UP000612899"/>
    </source>
</evidence>